<dbReference type="Gene3D" id="3.30.530.20">
    <property type="match status" value="1"/>
</dbReference>
<evidence type="ECO:0000313" key="4">
    <source>
        <dbReference type="Proteomes" id="UP000040453"/>
    </source>
</evidence>
<accession>A0A0A1MK01</accession>
<dbReference type="OrthoDB" id="9786557at2"/>
<dbReference type="SUPFAM" id="SSF55961">
    <property type="entry name" value="Bet v1-like"/>
    <property type="match status" value="1"/>
</dbReference>
<reference evidence="3 4" key="1">
    <citation type="submission" date="2014-11" db="EMBL/GenBank/DDBJ databases">
        <authorList>
            <person name="Urmite Genomes Urmite Genomes"/>
        </authorList>
    </citation>
    <scope>NUCLEOTIDE SEQUENCE [LARGE SCALE GENOMIC DNA]</scope>
    <source>
        <strain evidence="3 4">Oc5</strain>
    </source>
</reference>
<dbReference type="InterPro" id="IPR023393">
    <property type="entry name" value="START-like_dom_sf"/>
</dbReference>
<proteinExistence type="inferred from homology"/>
<feature type="domain" description="Activator of Hsp90 ATPase homologue 1/2-like C-terminal" evidence="2">
    <location>
        <begin position="19"/>
        <end position="155"/>
    </location>
</feature>
<dbReference type="AlphaFoldDB" id="A0A0A1MK01"/>
<gene>
    <name evidence="3" type="ORF">BN997_03326</name>
</gene>
<protein>
    <recommendedName>
        <fullName evidence="2">Activator of Hsp90 ATPase homologue 1/2-like C-terminal domain-containing protein</fullName>
    </recommendedName>
</protein>
<organism evidence="3 4">
    <name type="scientific">Oceanobacillus oncorhynchi</name>
    <dbReference type="NCBI Taxonomy" id="545501"/>
    <lineage>
        <taxon>Bacteria</taxon>
        <taxon>Bacillati</taxon>
        <taxon>Bacillota</taxon>
        <taxon>Bacilli</taxon>
        <taxon>Bacillales</taxon>
        <taxon>Bacillaceae</taxon>
        <taxon>Oceanobacillus</taxon>
    </lineage>
</organism>
<sequence length="158" mass="17712">MKEEPIKRRVDTASRVIMASPQTIYQAFINQEALISWLPPKGMSGHVDAFDPRQGGTYRITLTYEMDSAHSGKTTDNTDVTQGRFLELVPNKRIVQSVNFDSGDSLFSGEMIQKWLFEDASEGTKVTVICENVPEGIRKEDHDIGLKSTLENLAVFTE</sequence>
<dbReference type="RefSeq" id="WP_042533672.1">
    <property type="nucleotide sequence ID" value="NZ_CDGG01000001.1"/>
</dbReference>
<dbReference type="Pfam" id="PF08327">
    <property type="entry name" value="AHSA1"/>
    <property type="match status" value="1"/>
</dbReference>
<dbReference type="Proteomes" id="UP000040453">
    <property type="component" value="Unassembled WGS sequence"/>
</dbReference>
<evidence type="ECO:0000313" key="3">
    <source>
        <dbReference type="EMBL" id="CEI83418.1"/>
    </source>
</evidence>
<name>A0A0A1MK01_9BACI</name>
<evidence type="ECO:0000259" key="2">
    <source>
        <dbReference type="Pfam" id="PF08327"/>
    </source>
</evidence>
<comment type="similarity">
    <text evidence="1">Belongs to the AHA1 family.</text>
</comment>
<dbReference type="STRING" id="545501.BN997_03326"/>
<evidence type="ECO:0000256" key="1">
    <source>
        <dbReference type="ARBA" id="ARBA00006817"/>
    </source>
</evidence>
<dbReference type="EMBL" id="CDGG01000001">
    <property type="protein sequence ID" value="CEI83418.1"/>
    <property type="molecule type" value="Genomic_DNA"/>
</dbReference>
<dbReference type="InterPro" id="IPR013538">
    <property type="entry name" value="ASHA1/2-like_C"/>
</dbReference>
<dbReference type="CDD" id="cd08895">
    <property type="entry name" value="SRPBCC_CalC_Aha1-like_2"/>
    <property type="match status" value="1"/>
</dbReference>
<keyword evidence="4" id="KW-1185">Reference proteome</keyword>